<comment type="caution">
    <text evidence="2">The sequence shown here is derived from an EMBL/GenBank/DDBJ whole genome shotgun (WGS) entry which is preliminary data.</text>
</comment>
<protein>
    <submittedName>
        <fullName evidence="2">Uncharacterized protein</fullName>
    </submittedName>
</protein>
<feature type="compositionally biased region" description="Low complexity" evidence="1">
    <location>
        <begin position="84"/>
        <end position="103"/>
    </location>
</feature>
<dbReference type="AlphaFoldDB" id="A0A8S9K0W1"/>
<feature type="compositionally biased region" description="Basic and acidic residues" evidence="1">
    <location>
        <begin position="405"/>
        <end position="419"/>
    </location>
</feature>
<sequence length="434" mass="49151">MFRGLVSIDVQGGVSIDVGWVWAVDGRVVSVEAEEVKTATTTILSMTTMPWWDQRMTTYDTTWMPDIAVQWTDETARREEADISDPTSTSIDTTISSSIDPSTSETIDTKTYASIIITTSLSIDSTSSASIDADSYSTQKRTDISSYYPSPIVEKEITIEDFLELEEFLELEDGENLGDLDSSREVIMEDFLELEECLDSEQKLNDERNTKRKDLETSSKTSIDRQQRYIVELEQVEERMYISKASHLVVLKHQRPPTWTKEAAGFHKRVKTIHDPGKIVVPCDVFEAESPIPPDKGIQLSSYSGVFDDHICVEASQRRGLRFRGEFDNGPIEADIAESTLKSIDISSCDHSSDGDREITMEDFLELEEFLELEDGEKLGDLVSSREVTMEDFLELEEWLDSEQKLDVERNTTGKDLETSSRATINRHKPDEID</sequence>
<accession>A0A8S9K0W1</accession>
<dbReference type="EMBL" id="QGKY02000190">
    <property type="protein sequence ID" value="KAF2587892.1"/>
    <property type="molecule type" value="Genomic_DNA"/>
</dbReference>
<evidence type="ECO:0000256" key="1">
    <source>
        <dbReference type="SAM" id="MobiDB-lite"/>
    </source>
</evidence>
<gene>
    <name evidence="2" type="ORF">F2Q70_00039287</name>
</gene>
<organism evidence="2">
    <name type="scientific">Brassica cretica</name>
    <name type="common">Mustard</name>
    <dbReference type="NCBI Taxonomy" id="69181"/>
    <lineage>
        <taxon>Eukaryota</taxon>
        <taxon>Viridiplantae</taxon>
        <taxon>Streptophyta</taxon>
        <taxon>Embryophyta</taxon>
        <taxon>Tracheophyta</taxon>
        <taxon>Spermatophyta</taxon>
        <taxon>Magnoliopsida</taxon>
        <taxon>eudicotyledons</taxon>
        <taxon>Gunneridae</taxon>
        <taxon>Pentapetalae</taxon>
        <taxon>rosids</taxon>
        <taxon>malvids</taxon>
        <taxon>Brassicales</taxon>
        <taxon>Brassicaceae</taxon>
        <taxon>Brassiceae</taxon>
        <taxon>Brassica</taxon>
    </lineage>
</organism>
<proteinExistence type="predicted"/>
<evidence type="ECO:0000313" key="2">
    <source>
        <dbReference type="EMBL" id="KAF2587892.1"/>
    </source>
</evidence>
<feature type="region of interest" description="Disordered" evidence="1">
    <location>
        <begin position="405"/>
        <end position="434"/>
    </location>
</feature>
<name>A0A8S9K0W1_BRACR</name>
<feature type="region of interest" description="Disordered" evidence="1">
    <location>
        <begin position="78"/>
        <end position="103"/>
    </location>
</feature>
<reference evidence="2" key="1">
    <citation type="submission" date="2019-12" db="EMBL/GenBank/DDBJ databases">
        <title>Genome sequencing and annotation of Brassica cretica.</title>
        <authorList>
            <person name="Studholme D.J."/>
            <person name="Sarris P.F."/>
        </authorList>
    </citation>
    <scope>NUCLEOTIDE SEQUENCE</scope>
    <source>
        <strain evidence="2">PFS-102/07</strain>
        <tissue evidence="2">Leaf</tissue>
    </source>
</reference>